<dbReference type="OrthoDB" id="9999723at2"/>
<dbReference type="KEGG" id="nml:Namu_0136"/>
<keyword evidence="2" id="KW-0472">Membrane</keyword>
<proteinExistence type="predicted"/>
<dbReference type="AlphaFoldDB" id="C8XIY2"/>
<keyword evidence="2" id="KW-1133">Transmembrane helix</keyword>
<evidence type="ECO:0000313" key="3">
    <source>
        <dbReference type="EMBL" id="ACV76569.1"/>
    </source>
</evidence>
<dbReference type="InParanoid" id="C8XIY2"/>
<reference evidence="3 4" key="2">
    <citation type="journal article" date="2010" name="Stand. Genomic Sci.">
        <title>Complete genome sequence of Nakamurella multipartita type strain (Y-104).</title>
        <authorList>
            <person name="Tice H."/>
            <person name="Mayilraj S."/>
            <person name="Sims D."/>
            <person name="Lapidus A."/>
            <person name="Nolan M."/>
            <person name="Lucas S."/>
            <person name="Glavina Del Rio T."/>
            <person name="Copeland A."/>
            <person name="Cheng J.F."/>
            <person name="Meincke L."/>
            <person name="Bruce D."/>
            <person name="Goodwin L."/>
            <person name="Pitluck S."/>
            <person name="Ivanova N."/>
            <person name="Mavromatis K."/>
            <person name="Ovchinnikova G."/>
            <person name="Pati A."/>
            <person name="Chen A."/>
            <person name="Palaniappan K."/>
            <person name="Land M."/>
            <person name="Hauser L."/>
            <person name="Chang Y.J."/>
            <person name="Jeffries C.D."/>
            <person name="Detter J.C."/>
            <person name="Brettin T."/>
            <person name="Rohde M."/>
            <person name="Goker M."/>
            <person name="Bristow J."/>
            <person name="Eisen J.A."/>
            <person name="Markowitz V."/>
            <person name="Hugenholtz P."/>
            <person name="Kyrpides N.C."/>
            <person name="Klenk H.P."/>
            <person name="Chen F."/>
        </authorList>
    </citation>
    <scope>NUCLEOTIDE SEQUENCE [LARGE SCALE GENOMIC DNA]</scope>
    <source>
        <strain evidence="4">ATCC 700099 / DSM 44233 / CIP 104796 / JCM 9543 / NBRC 105858 / Y-104</strain>
    </source>
</reference>
<dbReference type="RefSeq" id="WP_012814044.1">
    <property type="nucleotide sequence ID" value="NC_013235.1"/>
</dbReference>
<sequence>MMTGLIVLAALLLVVGLLWYLWRHRTGSLARGIAAAGATYNEFNGQGRPPEMSTSATLDGRDRPPAV</sequence>
<name>C8XIY2_NAKMY</name>
<dbReference type="EMBL" id="CP001737">
    <property type="protein sequence ID" value="ACV76569.1"/>
    <property type="molecule type" value="Genomic_DNA"/>
</dbReference>
<protein>
    <submittedName>
        <fullName evidence="3">Uncharacterized protein</fullName>
    </submittedName>
</protein>
<organism evidence="3 4">
    <name type="scientific">Nakamurella multipartita (strain ATCC 700099 / DSM 44233 / CIP 104796 / JCM 9543 / NBRC 105858 / Y-104)</name>
    <name type="common">Microsphaera multipartita</name>
    <dbReference type="NCBI Taxonomy" id="479431"/>
    <lineage>
        <taxon>Bacteria</taxon>
        <taxon>Bacillati</taxon>
        <taxon>Actinomycetota</taxon>
        <taxon>Actinomycetes</taxon>
        <taxon>Nakamurellales</taxon>
        <taxon>Nakamurellaceae</taxon>
        <taxon>Nakamurella</taxon>
    </lineage>
</organism>
<feature type="region of interest" description="Disordered" evidence="1">
    <location>
        <begin position="44"/>
        <end position="67"/>
    </location>
</feature>
<dbReference type="HOGENOM" id="CLU_2807944_0_0_11"/>
<keyword evidence="2" id="KW-0812">Transmembrane</keyword>
<evidence type="ECO:0000256" key="2">
    <source>
        <dbReference type="SAM" id="Phobius"/>
    </source>
</evidence>
<reference evidence="4" key="1">
    <citation type="submission" date="2009-09" db="EMBL/GenBank/DDBJ databases">
        <title>The complete genome of Nakamurella multipartita DSM 44233.</title>
        <authorList>
            <consortium name="US DOE Joint Genome Institute (JGI-PGF)"/>
            <person name="Lucas S."/>
            <person name="Copeland A."/>
            <person name="Lapidus A."/>
            <person name="Glavina del Rio T."/>
            <person name="Dalin E."/>
            <person name="Tice H."/>
            <person name="Bruce D."/>
            <person name="Goodwin L."/>
            <person name="Pitluck S."/>
            <person name="Kyrpides N."/>
            <person name="Mavromatis K."/>
            <person name="Ivanova N."/>
            <person name="Ovchinnikova G."/>
            <person name="Sims D."/>
            <person name="Meincke L."/>
            <person name="Brettin T."/>
            <person name="Detter J.C."/>
            <person name="Han C."/>
            <person name="Larimer F."/>
            <person name="Land M."/>
            <person name="Hauser L."/>
            <person name="Markowitz V."/>
            <person name="Cheng J.-F."/>
            <person name="Hugenholtz P."/>
            <person name="Woyke T."/>
            <person name="Wu D."/>
            <person name="Klenk H.-P."/>
            <person name="Eisen J.A."/>
        </authorList>
    </citation>
    <scope>NUCLEOTIDE SEQUENCE [LARGE SCALE GENOMIC DNA]</scope>
    <source>
        <strain evidence="4">ATCC 700099 / DSM 44233 / CIP 104796 / JCM 9543 / NBRC 105858 / Y-104</strain>
    </source>
</reference>
<evidence type="ECO:0000313" key="4">
    <source>
        <dbReference type="Proteomes" id="UP000002218"/>
    </source>
</evidence>
<dbReference type="Proteomes" id="UP000002218">
    <property type="component" value="Chromosome"/>
</dbReference>
<gene>
    <name evidence="3" type="ordered locus">Namu_0136</name>
</gene>
<feature type="transmembrane region" description="Helical" evidence="2">
    <location>
        <begin position="6"/>
        <end position="22"/>
    </location>
</feature>
<evidence type="ECO:0000256" key="1">
    <source>
        <dbReference type="SAM" id="MobiDB-lite"/>
    </source>
</evidence>
<keyword evidence="4" id="KW-1185">Reference proteome</keyword>
<accession>C8XIY2</accession>